<dbReference type="EMBL" id="CZDF01000132">
    <property type="protein sequence ID" value="CUR30499.1"/>
    <property type="molecule type" value="Genomic_DNA"/>
</dbReference>
<evidence type="ECO:0000313" key="4">
    <source>
        <dbReference type="EMBL" id="CUR30499.1"/>
    </source>
</evidence>
<dbReference type="Gene3D" id="3.40.50.720">
    <property type="entry name" value="NAD(P)-binding Rossmann-like Domain"/>
    <property type="match status" value="1"/>
</dbReference>
<dbReference type="PANTHER" id="PTHR44196">
    <property type="entry name" value="DEHYDROGENASE/REDUCTASE SDR FAMILY MEMBER 7B"/>
    <property type="match status" value="1"/>
</dbReference>
<dbReference type="NCBIfam" id="NF005672">
    <property type="entry name" value="PRK07454.1"/>
    <property type="match status" value="1"/>
</dbReference>
<evidence type="ECO:0000256" key="3">
    <source>
        <dbReference type="RuleBase" id="RU000363"/>
    </source>
</evidence>
<dbReference type="FunFam" id="3.40.50.720:FF:000047">
    <property type="entry name" value="NADP-dependent L-serine/L-allo-threonine dehydrogenase"/>
    <property type="match status" value="1"/>
</dbReference>
<evidence type="ECO:0000256" key="2">
    <source>
        <dbReference type="ARBA" id="ARBA00023002"/>
    </source>
</evidence>
<organism evidence="4 5">
    <name type="scientific">Planktothrix tepida PCC 9214</name>
    <dbReference type="NCBI Taxonomy" id="671072"/>
    <lineage>
        <taxon>Bacteria</taxon>
        <taxon>Bacillati</taxon>
        <taxon>Cyanobacteriota</taxon>
        <taxon>Cyanophyceae</taxon>
        <taxon>Oscillatoriophycideae</taxon>
        <taxon>Oscillatoriales</taxon>
        <taxon>Microcoleaceae</taxon>
        <taxon>Planktothrix</taxon>
    </lineage>
</organism>
<dbReference type="EC" id="1.1.1.-" evidence="4"/>
<dbReference type="OrthoDB" id="9775296at2"/>
<dbReference type="Pfam" id="PF00106">
    <property type="entry name" value="adh_short"/>
    <property type="match status" value="1"/>
</dbReference>
<keyword evidence="2 4" id="KW-0560">Oxidoreductase</keyword>
<dbReference type="PRINTS" id="PR00080">
    <property type="entry name" value="SDRFAMILY"/>
</dbReference>
<dbReference type="PROSITE" id="PS00061">
    <property type="entry name" value="ADH_SHORT"/>
    <property type="match status" value="1"/>
</dbReference>
<comment type="similarity">
    <text evidence="1 3">Belongs to the short-chain dehydrogenases/reductases (SDR) family.</text>
</comment>
<dbReference type="GO" id="GO:0016020">
    <property type="term" value="C:membrane"/>
    <property type="evidence" value="ECO:0007669"/>
    <property type="project" value="TreeGrafter"/>
</dbReference>
<accession>A0A1J1LCU6</accession>
<dbReference type="GO" id="GO:0016616">
    <property type="term" value="F:oxidoreductase activity, acting on the CH-OH group of donors, NAD or NADP as acceptor"/>
    <property type="evidence" value="ECO:0007669"/>
    <property type="project" value="UniProtKB-ARBA"/>
</dbReference>
<dbReference type="STRING" id="671072.PL9214290089"/>
<evidence type="ECO:0000313" key="5">
    <source>
        <dbReference type="Proteomes" id="UP000184315"/>
    </source>
</evidence>
<dbReference type="InterPro" id="IPR020904">
    <property type="entry name" value="Sc_DH/Rdtase_CS"/>
</dbReference>
<dbReference type="SUPFAM" id="SSF51735">
    <property type="entry name" value="NAD(P)-binding Rossmann-fold domains"/>
    <property type="match status" value="1"/>
</dbReference>
<dbReference type="Proteomes" id="UP000184315">
    <property type="component" value="Unassembled WGS sequence"/>
</dbReference>
<reference evidence="5" key="1">
    <citation type="submission" date="2015-10" db="EMBL/GenBank/DDBJ databases">
        <authorList>
            <person name="Regsiter A."/>
            <person name="william w."/>
        </authorList>
    </citation>
    <scope>NUCLEOTIDE SEQUENCE [LARGE SCALE GENOMIC DNA]</scope>
</reference>
<dbReference type="PIRSF" id="PIRSF000126">
    <property type="entry name" value="11-beta-HSD1"/>
    <property type="match status" value="1"/>
</dbReference>
<evidence type="ECO:0000256" key="1">
    <source>
        <dbReference type="ARBA" id="ARBA00006484"/>
    </source>
</evidence>
<dbReference type="InterPro" id="IPR002347">
    <property type="entry name" value="SDR_fam"/>
</dbReference>
<dbReference type="AlphaFoldDB" id="A0A1J1LCU6"/>
<dbReference type="CDD" id="cd05233">
    <property type="entry name" value="SDR_c"/>
    <property type="match status" value="1"/>
</dbReference>
<gene>
    <name evidence="4" type="ORF">PL9214290089</name>
</gene>
<keyword evidence="5" id="KW-1185">Reference proteome</keyword>
<sequence length="241" mass="25613">MTSPIQKRALITGASSGIGRATALAFAASGIDIALVSRQEDRLEAVAKEARNFGVEAKAFPLDLAKVEQVHAQIDSIVAAFGPIDILVNNAGMGYTGDLINTSLADWQRVIDLNLTSVFQCVQGVLPGMRDRGSGTIINIVSIAGLQTFPNWGAYCVSKFGLMALSKTLAMEERANGIRVTALCPGSVNTPIWETETVKADFDRAAMLTPEIVAESILYVALLPTVAVIEELTLMPSIGTF</sequence>
<proteinExistence type="inferred from homology"/>
<protein>
    <submittedName>
        <fullName evidence="4">Short chain dehydrogenase</fullName>
        <ecNumber evidence="4">1.1.1.-</ecNumber>
    </submittedName>
</protein>
<dbReference type="InterPro" id="IPR036291">
    <property type="entry name" value="NAD(P)-bd_dom_sf"/>
</dbReference>
<dbReference type="PANTHER" id="PTHR44196:SF1">
    <property type="entry name" value="DEHYDROGENASE_REDUCTASE SDR FAMILY MEMBER 7B"/>
    <property type="match status" value="1"/>
</dbReference>
<dbReference type="PRINTS" id="PR00081">
    <property type="entry name" value="GDHRDH"/>
</dbReference>
<name>A0A1J1LCU6_9CYAN</name>
<dbReference type="RefSeq" id="WP_072717502.1">
    <property type="nucleotide sequence ID" value="NZ_LN889782.1"/>
</dbReference>